<keyword evidence="3" id="KW-1185">Reference proteome</keyword>
<feature type="region of interest" description="Disordered" evidence="1">
    <location>
        <begin position="909"/>
        <end position="1003"/>
    </location>
</feature>
<gene>
    <name evidence="2" type="ORF">M409DRAFT_17008</name>
</gene>
<feature type="compositionally biased region" description="Basic and acidic residues" evidence="1">
    <location>
        <begin position="305"/>
        <end position="326"/>
    </location>
</feature>
<feature type="compositionally biased region" description="Polar residues" evidence="1">
    <location>
        <begin position="439"/>
        <end position="450"/>
    </location>
</feature>
<feature type="region of interest" description="Disordered" evidence="1">
    <location>
        <begin position="302"/>
        <end position="485"/>
    </location>
</feature>
<feature type="compositionally biased region" description="Polar residues" evidence="1">
    <location>
        <begin position="157"/>
        <end position="166"/>
    </location>
</feature>
<feature type="compositionally biased region" description="Polar residues" evidence="1">
    <location>
        <begin position="805"/>
        <end position="823"/>
    </location>
</feature>
<feature type="compositionally biased region" description="Polar residues" evidence="1">
    <location>
        <begin position="956"/>
        <end position="966"/>
    </location>
</feature>
<feature type="compositionally biased region" description="Pro residues" evidence="1">
    <location>
        <begin position="366"/>
        <end position="377"/>
    </location>
</feature>
<organism evidence="2 3">
    <name type="scientific">Zasmidium cellare ATCC 36951</name>
    <dbReference type="NCBI Taxonomy" id="1080233"/>
    <lineage>
        <taxon>Eukaryota</taxon>
        <taxon>Fungi</taxon>
        <taxon>Dikarya</taxon>
        <taxon>Ascomycota</taxon>
        <taxon>Pezizomycotina</taxon>
        <taxon>Dothideomycetes</taxon>
        <taxon>Dothideomycetidae</taxon>
        <taxon>Mycosphaerellales</taxon>
        <taxon>Mycosphaerellaceae</taxon>
        <taxon>Zasmidium</taxon>
    </lineage>
</organism>
<dbReference type="GeneID" id="54557133"/>
<feature type="compositionally biased region" description="Polar residues" evidence="1">
    <location>
        <begin position="764"/>
        <end position="774"/>
    </location>
</feature>
<dbReference type="OrthoDB" id="3897620at2759"/>
<evidence type="ECO:0000313" key="2">
    <source>
        <dbReference type="EMBL" id="KAF2173058.1"/>
    </source>
</evidence>
<feature type="compositionally biased region" description="Polar residues" evidence="1">
    <location>
        <begin position="270"/>
        <end position="281"/>
    </location>
</feature>
<reference evidence="2" key="1">
    <citation type="journal article" date="2020" name="Stud. Mycol.">
        <title>101 Dothideomycetes genomes: a test case for predicting lifestyles and emergence of pathogens.</title>
        <authorList>
            <person name="Haridas S."/>
            <person name="Albert R."/>
            <person name="Binder M."/>
            <person name="Bloem J."/>
            <person name="Labutti K."/>
            <person name="Salamov A."/>
            <person name="Andreopoulos B."/>
            <person name="Baker S."/>
            <person name="Barry K."/>
            <person name="Bills G."/>
            <person name="Bluhm B."/>
            <person name="Cannon C."/>
            <person name="Castanera R."/>
            <person name="Culley D."/>
            <person name="Daum C."/>
            <person name="Ezra D."/>
            <person name="Gonzalez J."/>
            <person name="Henrissat B."/>
            <person name="Kuo A."/>
            <person name="Liang C."/>
            <person name="Lipzen A."/>
            <person name="Lutzoni F."/>
            <person name="Magnuson J."/>
            <person name="Mondo S."/>
            <person name="Nolan M."/>
            <person name="Ohm R."/>
            <person name="Pangilinan J."/>
            <person name="Park H.-J."/>
            <person name="Ramirez L."/>
            <person name="Alfaro M."/>
            <person name="Sun H."/>
            <person name="Tritt A."/>
            <person name="Yoshinaga Y."/>
            <person name="Zwiers L.-H."/>
            <person name="Turgeon B."/>
            <person name="Goodwin S."/>
            <person name="Spatafora J."/>
            <person name="Crous P."/>
            <person name="Grigoriev I."/>
        </authorList>
    </citation>
    <scope>NUCLEOTIDE SEQUENCE</scope>
    <source>
        <strain evidence="2">ATCC 36951</strain>
    </source>
</reference>
<feature type="region of interest" description="Disordered" evidence="1">
    <location>
        <begin position="262"/>
        <end position="281"/>
    </location>
</feature>
<dbReference type="Proteomes" id="UP000799537">
    <property type="component" value="Unassembled WGS sequence"/>
</dbReference>
<feature type="region of interest" description="Disordered" evidence="1">
    <location>
        <begin position="133"/>
        <end position="256"/>
    </location>
</feature>
<dbReference type="EMBL" id="ML993580">
    <property type="protein sequence ID" value="KAF2173058.1"/>
    <property type="molecule type" value="Genomic_DNA"/>
</dbReference>
<feature type="compositionally biased region" description="Basic and acidic residues" evidence="1">
    <location>
        <begin position="74"/>
        <end position="83"/>
    </location>
</feature>
<dbReference type="AlphaFoldDB" id="A0A6A6D3M8"/>
<feature type="region of interest" description="Disordered" evidence="1">
    <location>
        <begin position="668"/>
        <end position="709"/>
    </location>
</feature>
<protein>
    <submittedName>
        <fullName evidence="2">Uncharacterized protein</fullName>
    </submittedName>
</protein>
<proteinExistence type="predicted"/>
<feature type="region of interest" description="Disordered" evidence="1">
    <location>
        <begin position="1"/>
        <end position="95"/>
    </location>
</feature>
<feature type="compositionally biased region" description="Polar residues" evidence="1">
    <location>
        <begin position="689"/>
        <end position="705"/>
    </location>
</feature>
<dbReference type="RefSeq" id="XP_033673947.1">
    <property type="nucleotide sequence ID" value="XM_033803861.1"/>
</dbReference>
<name>A0A6A6D3M8_ZASCE</name>
<feature type="compositionally biased region" description="Polar residues" evidence="1">
    <location>
        <begin position="909"/>
        <end position="925"/>
    </location>
</feature>
<accession>A0A6A6D3M8</accession>
<evidence type="ECO:0000313" key="3">
    <source>
        <dbReference type="Proteomes" id="UP000799537"/>
    </source>
</evidence>
<evidence type="ECO:0000256" key="1">
    <source>
        <dbReference type="SAM" id="MobiDB-lite"/>
    </source>
</evidence>
<feature type="region of interest" description="Disordered" evidence="1">
    <location>
        <begin position="511"/>
        <end position="555"/>
    </location>
</feature>
<feature type="compositionally biased region" description="Polar residues" evidence="1">
    <location>
        <begin position="348"/>
        <end position="359"/>
    </location>
</feature>
<sequence length="1027" mass="110927">MERAISPSPSSSLDVGKPSAANPQQQQQQRSLVAERRASYRLFPIVEPTPPASPVTLQRVSLGKAAGNHRRRSSSLDHHHVAKDQPSAATGHATSWASALRFRENSSSNNSRKGSLPDILPLRAVKASSGDVSAKLQALPPRPHTAVDRALEGSVGGRSNSVTEASTLGDCSAPTGLEQDRENHAVAGRGLGVNFPHTPALQPGRRVRSRPNLRIAVSADHDHDEQRPPPPPKSPRHARDGSDESQQQHTTPERHHAISNTAHVRDDSDTPSTPSVAQKQALVSLSPTLKVREFTVSPVARGRTVRKETPTKMHELLPSDFLEDKPLPPVIGDTLQPPSSKFKDQTARPVTSEGTNDASTVWPGGSIPPPQRQPPSRPTETRPADQNSNRWSRMMKSSAKSKSTQDLHTRSISPEVHPLASHPVKSDWSDLPSFASRPVQRSTTPEPQATRSDDADITRTVPSRIHLTSRNKSSGSVEQATTDYMPPESLSKAGLALAVAGANVAALRNSNASAGSSGADHRSRSSGSDIGTLSRHPSDGLSRRPSSPGATDPVETLKDLSEQVEALHARYTGLKAERQKISASIIASLKDQKFGPESANLILDEQLSLAAVSSSIDICFAKLKSLECRKEDAIAALIARTTQAQKSPTENISAMIASMALTRKASLAPSDSGSRFAPTGRSTPDLVDSFSSNRLTQPSTRTFSYGSEPETLDYRMSSLSRKHSNGGESIVYAEGVERQTPATIPEDSESPRSQRVSRIHETASDLNQRTSDVSALSPVLEGHPRRSLSEAALHSVDEKERVELVQSSSSATPRDPSPTSERSMSPDELLDERPKKIRVNGSKAAKILGLLGNSADGKDSPLIRLPDEKKAPVKVSEVEVELYDSSKLESLDDTNASLLSVRTKDTEGSIITTDTQASSEPQNLEDQLKSFPRPNPNTLSTHSSDMSDGRRDTGGSFLTNGSSAESSCEPDEAEPPPLNTTRLGRGEKLLSTNKPMTDMRKRDPSAHTIQVYLEHDELLDYYNRMRR</sequence>
<feature type="region of interest" description="Disordered" evidence="1">
    <location>
        <begin position="732"/>
        <end position="834"/>
    </location>
</feature>
<feature type="compositionally biased region" description="Polar residues" evidence="1">
    <location>
        <begin position="466"/>
        <end position="482"/>
    </location>
</feature>